<keyword evidence="2 9" id="KW-0808">Transferase</keyword>
<name>A0A3D9UMQ8_9MICO</name>
<dbReference type="NCBIfam" id="TIGR01510">
    <property type="entry name" value="coaD_prev_kdtB"/>
    <property type="match status" value="1"/>
</dbReference>
<feature type="binding site" evidence="9">
    <location>
        <position position="82"/>
    </location>
    <ligand>
        <name>substrate</name>
    </ligand>
</feature>
<comment type="subunit">
    <text evidence="9">Homohexamer.</text>
</comment>
<keyword evidence="5 9" id="KW-0067">ATP-binding</keyword>
<feature type="binding site" evidence="9">
    <location>
        <position position="17"/>
    </location>
    <ligand>
        <name>substrate</name>
    </ligand>
</feature>
<dbReference type="HAMAP" id="MF_00151">
    <property type="entry name" value="PPAT_bact"/>
    <property type="match status" value="1"/>
</dbReference>
<dbReference type="PANTHER" id="PTHR21342:SF1">
    <property type="entry name" value="PHOSPHOPANTETHEINE ADENYLYLTRANSFERASE"/>
    <property type="match status" value="1"/>
</dbReference>
<comment type="subcellular location">
    <subcellularLocation>
        <location evidence="9">Cytoplasm</location>
    </subcellularLocation>
</comment>
<sequence length="168" mass="18514">MSDQTIESARRCVSPGSFDPITMGHLDVIERAAKLFDEVIVAVVYNPDKKGTFSPEERVELIEKTVAHLPNVRAQAFGNRLVVDVCREVDAAVMVKGLRDGTDFSYEMPMAQMNTQMTGVETFFMAATPAVSHYSSSLIRVCAQHGADVSKMVPPPVLEPLLERMRGN</sequence>
<dbReference type="PRINTS" id="PR01020">
    <property type="entry name" value="LPSBIOSNTHSS"/>
</dbReference>
<evidence type="ECO:0000313" key="11">
    <source>
        <dbReference type="EMBL" id="REF30609.1"/>
    </source>
</evidence>
<reference evidence="11 12" key="1">
    <citation type="submission" date="2018-08" db="EMBL/GenBank/DDBJ databases">
        <title>Sequencing the genomes of 1000 actinobacteria strains.</title>
        <authorList>
            <person name="Klenk H.-P."/>
        </authorList>
    </citation>
    <scope>NUCLEOTIDE SEQUENCE [LARGE SCALE GENOMIC DNA]</scope>
    <source>
        <strain evidence="11 12">DSM 22967</strain>
    </source>
</reference>
<feature type="binding site" evidence="9">
    <location>
        <begin position="17"/>
        <end position="18"/>
    </location>
    <ligand>
        <name>ATP</name>
        <dbReference type="ChEBI" id="CHEBI:30616"/>
    </ligand>
</feature>
<evidence type="ECO:0000256" key="6">
    <source>
        <dbReference type="ARBA" id="ARBA00022842"/>
    </source>
</evidence>
<comment type="function">
    <text evidence="9">Reversibly transfers an adenylyl group from ATP to 4'-phosphopantetheine, yielding dephospho-CoA (dPCoA) and pyrophosphate.</text>
</comment>
<dbReference type="Gene3D" id="3.40.50.620">
    <property type="entry name" value="HUPs"/>
    <property type="match status" value="1"/>
</dbReference>
<evidence type="ECO:0000256" key="9">
    <source>
        <dbReference type="HAMAP-Rule" id="MF_00151"/>
    </source>
</evidence>
<dbReference type="UniPathway" id="UPA00241">
    <property type="reaction ID" value="UER00355"/>
</dbReference>
<dbReference type="GO" id="GO:0005737">
    <property type="term" value="C:cytoplasm"/>
    <property type="evidence" value="ECO:0007669"/>
    <property type="project" value="UniProtKB-SubCell"/>
</dbReference>
<evidence type="ECO:0000256" key="3">
    <source>
        <dbReference type="ARBA" id="ARBA00022695"/>
    </source>
</evidence>
<evidence type="ECO:0000256" key="1">
    <source>
        <dbReference type="ARBA" id="ARBA00022490"/>
    </source>
</evidence>
<dbReference type="EC" id="2.7.7.3" evidence="9"/>
<evidence type="ECO:0000313" key="12">
    <source>
        <dbReference type="Proteomes" id="UP000256253"/>
    </source>
</evidence>
<feature type="binding site" evidence="9">
    <location>
        <begin position="97"/>
        <end position="99"/>
    </location>
    <ligand>
        <name>ATP</name>
        <dbReference type="ChEBI" id="CHEBI:30616"/>
    </ligand>
</feature>
<keyword evidence="4 9" id="KW-0547">Nucleotide-binding</keyword>
<dbReference type="InterPro" id="IPR004821">
    <property type="entry name" value="Cyt_trans-like"/>
</dbReference>
<feature type="binding site" evidence="9">
    <location>
        <begin position="131"/>
        <end position="137"/>
    </location>
    <ligand>
        <name>ATP</name>
        <dbReference type="ChEBI" id="CHEBI:30616"/>
    </ligand>
</feature>
<feature type="domain" description="Cytidyltransferase-like" evidence="10">
    <location>
        <begin position="15"/>
        <end position="140"/>
    </location>
</feature>
<evidence type="ECO:0000259" key="10">
    <source>
        <dbReference type="Pfam" id="PF01467"/>
    </source>
</evidence>
<evidence type="ECO:0000256" key="2">
    <source>
        <dbReference type="ARBA" id="ARBA00022679"/>
    </source>
</evidence>
<dbReference type="PANTHER" id="PTHR21342">
    <property type="entry name" value="PHOSPHOPANTETHEINE ADENYLYLTRANSFERASE"/>
    <property type="match status" value="1"/>
</dbReference>
<feature type="binding site" evidence="9">
    <location>
        <position position="25"/>
    </location>
    <ligand>
        <name>ATP</name>
        <dbReference type="ChEBI" id="CHEBI:30616"/>
    </ligand>
</feature>
<accession>A0A3D9UMQ8</accession>
<dbReference type="EMBL" id="QTUA01000001">
    <property type="protein sequence ID" value="REF30609.1"/>
    <property type="molecule type" value="Genomic_DNA"/>
</dbReference>
<comment type="cofactor">
    <cofactor evidence="9">
        <name>Mg(2+)</name>
        <dbReference type="ChEBI" id="CHEBI:18420"/>
    </cofactor>
</comment>
<keyword evidence="7 9" id="KW-0173">Coenzyme A biosynthesis</keyword>
<protein>
    <recommendedName>
        <fullName evidence="9">Phosphopantetheine adenylyltransferase</fullName>
        <ecNumber evidence="9">2.7.7.3</ecNumber>
    </recommendedName>
    <alternativeName>
        <fullName evidence="9">Dephospho-CoA pyrophosphorylase</fullName>
    </alternativeName>
    <alternativeName>
        <fullName evidence="9">Pantetheine-phosphate adenylyltransferase</fullName>
        <shortName evidence="9">PPAT</shortName>
    </alternativeName>
</protein>
<keyword evidence="3 9" id="KW-0548">Nucleotidyltransferase</keyword>
<feature type="binding site" evidence="9">
    <location>
        <position position="49"/>
    </location>
    <ligand>
        <name>substrate</name>
    </ligand>
</feature>
<evidence type="ECO:0000256" key="4">
    <source>
        <dbReference type="ARBA" id="ARBA00022741"/>
    </source>
</evidence>
<dbReference type="SUPFAM" id="SSF52374">
    <property type="entry name" value="Nucleotidylyl transferase"/>
    <property type="match status" value="1"/>
</dbReference>
<feature type="binding site" evidence="9">
    <location>
        <position position="96"/>
    </location>
    <ligand>
        <name>substrate</name>
    </ligand>
</feature>
<comment type="caution">
    <text evidence="11">The sequence shown here is derived from an EMBL/GenBank/DDBJ whole genome shotgun (WGS) entry which is preliminary data.</text>
</comment>
<dbReference type="CDD" id="cd02163">
    <property type="entry name" value="PPAT"/>
    <property type="match status" value="1"/>
</dbReference>
<feature type="binding site" evidence="9">
    <location>
        <position position="107"/>
    </location>
    <ligand>
        <name>ATP</name>
        <dbReference type="ChEBI" id="CHEBI:30616"/>
    </ligand>
</feature>
<dbReference type="Proteomes" id="UP000256253">
    <property type="component" value="Unassembled WGS sequence"/>
</dbReference>
<dbReference type="GO" id="GO:0004595">
    <property type="term" value="F:pantetheine-phosphate adenylyltransferase activity"/>
    <property type="evidence" value="ECO:0007669"/>
    <property type="project" value="UniProtKB-UniRule"/>
</dbReference>
<gene>
    <name evidence="9" type="primary">coaD</name>
    <name evidence="11" type="ORF">DFJ65_1624</name>
</gene>
<keyword evidence="6 9" id="KW-0460">Magnesium</keyword>
<feature type="site" description="Transition state stabilizer" evidence="9">
    <location>
        <position position="25"/>
    </location>
</feature>
<dbReference type="InterPro" id="IPR014729">
    <property type="entry name" value="Rossmann-like_a/b/a_fold"/>
</dbReference>
<comment type="catalytic activity">
    <reaction evidence="8 9">
        <text>(R)-4'-phosphopantetheine + ATP + H(+) = 3'-dephospho-CoA + diphosphate</text>
        <dbReference type="Rhea" id="RHEA:19801"/>
        <dbReference type="ChEBI" id="CHEBI:15378"/>
        <dbReference type="ChEBI" id="CHEBI:30616"/>
        <dbReference type="ChEBI" id="CHEBI:33019"/>
        <dbReference type="ChEBI" id="CHEBI:57328"/>
        <dbReference type="ChEBI" id="CHEBI:61723"/>
        <dbReference type="EC" id="2.7.7.3"/>
    </reaction>
</comment>
<dbReference type="RefSeq" id="WP_115922575.1">
    <property type="nucleotide sequence ID" value="NZ_QTUA01000001.1"/>
</dbReference>
<dbReference type="GO" id="GO:0005524">
    <property type="term" value="F:ATP binding"/>
    <property type="evidence" value="ECO:0007669"/>
    <property type="project" value="UniProtKB-KW"/>
</dbReference>
<organism evidence="11 12">
    <name type="scientific">Calidifontibacter indicus</name>
    <dbReference type="NCBI Taxonomy" id="419650"/>
    <lineage>
        <taxon>Bacteria</taxon>
        <taxon>Bacillati</taxon>
        <taxon>Actinomycetota</taxon>
        <taxon>Actinomycetes</taxon>
        <taxon>Micrococcales</taxon>
        <taxon>Dermacoccaceae</taxon>
        <taxon>Calidifontibacter</taxon>
    </lineage>
</organism>
<dbReference type="OrthoDB" id="9806661at2"/>
<evidence type="ECO:0000256" key="5">
    <source>
        <dbReference type="ARBA" id="ARBA00022840"/>
    </source>
</evidence>
<dbReference type="GO" id="GO:0015937">
    <property type="term" value="P:coenzyme A biosynthetic process"/>
    <property type="evidence" value="ECO:0007669"/>
    <property type="project" value="UniProtKB-UniRule"/>
</dbReference>
<comment type="pathway">
    <text evidence="9">Cofactor biosynthesis; coenzyme A biosynthesis; CoA from (R)-pantothenate: step 4/5.</text>
</comment>
<dbReference type="Pfam" id="PF01467">
    <property type="entry name" value="CTP_transf_like"/>
    <property type="match status" value="1"/>
</dbReference>
<keyword evidence="1 9" id="KW-0963">Cytoplasm</keyword>
<dbReference type="NCBIfam" id="TIGR00125">
    <property type="entry name" value="cyt_tran_rel"/>
    <property type="match status" value="1"/>
</dbReference>
<dbReference type="InterPro" id="IPR001980">
    <property type="entry name" value="PPAT"/>
</dbReference>
<dbReference type="AlphaFoldDB" id="A0A3D9UMQ8"/>
<proteinExistence type="inferred from homology"/>
<evidence type="ECO:0000256" key="7">
    <source>
        <dbReference type="ARBA" id="ARBA00022993"/>
    </source>
</evidence>
<keyword evidence="12" id="KW-1185">Reference proteome</keyword>
<comment type="similarity">
    <text evidence="9">Belongs to the bacterial CoaD family.</text>
</comment>
<evidence type="ECO:0000256" key="8">
    <source>
        <dbReference type="ARBA" id="ARBA00029346"/>
    </source>
</evidence>